<sequence>MDTILQEIRETADRFVTGHQAQFNPFDWEAELKSELRRKAFTELGMYLYCQEHYGNPRPEIRSHLATFVDDSRYEELLLRYPGRFTQNAFPAIALRTVGELPPGIEDAVDEAIRSHHIWAQERLPNQMVDLLVQSRLWGYDGHNRDLEQVLETSNLAHPPDILAAEKSEFYDFTHNVFLPTGWGADDPALLVGPLPYELETPITALVLRAIAMENADAVLELLITGVIQGQLSIRLIEQSLRWIQAEKLTDSHVIGPKTSGDGLENSKLRTVQFADEWGPETREWAEHYHTNLVAGMAATIVQAKLPKQAADDEERLTTAEFREAVALGRALNQLHSYQLSQAAETLTAISPNTFRRYPDITQRITEFFERQRTGDSYGHWIDERRLYTLKTGDDAGFESELVESVSARCHEAVDHIPDPDQPLSD</sequence>
<accession>A0A9Q4L1B2</accession>
<dbReference type="Proteomes" id="UP001154061">
    <property type="component" value="Unassembled WGS sequence"/>
</dbReference>
<dbReference type="InterPro" id="IPR054190">
    <property type="entry name" value="DUF6895"/>
</dbReference>
<protein>
    <recommendedName>
        <fullName evidence="1">DUF6895 domain-containing protein</fullName>
    </recommendedName>
</protein>
<dbReference type="EMBL" id="JAMQOT010000001">
    <property type="protein sequence ID" value="MDF9744080.1"/>
    <property type="molecule type" value="Genomic_DNA"/>
</dbReference>
<comment type="caution">
    <text evidence="2">The sequence shown here is derived from an EMBL/GenBank/DDBJ whole genome shotgun (WGS) entry which is preliminary data.</text>
</comment>
<keyword evidence="3" id="KW-1185">Reference proteome</keyword>
<feature type="domain" description="DUF6895" evidence="1">
    <location>
        <begin position="14"/>
        <end position="300"/>
    </location>
</feature>
<gene>
    <name evidence="2" type="ORF">NDI89_00635</name>
</gene>
<dbReference type="RefSeq" id="WP_277519540.1">
    <property type="nucleotide sequence ID" value="NZ_JAMQOT010000001.1"/>
</dbReference>
<evidence type="ECO:0000313" key="3">
    <source>
        <dbReference type="Proteomes" id="UP001154061"/>
    </source>
</evidence>
<organism evidence="2 3">
    <name type="scientific">Natrinema salsiterrestre</name>
    <dbReference type="NCBI Taxonomy" id="2950540"/>
    <lineage>
        <taxon>Archaea</taxon>
        <taxon>Methanobacteriati</taxon>
        <taxon>Methanobacteriota</taxon>
        <taxon>Stenosarchaea group</taxon>
        <taxon>Halobacteria</taxon>
        <taxon>Halobacteriales</taxon>
        <taxon>Natrialbaceae</taxon>
        <taxon>Natrinema</taxon>
    </lineage>
</organism>
<proteinExistence type="predicted"/>
<evidence type="ECO:0000259" key="1">
    <source>
        <dbReference type="Pfam" id="PF21836"/>
    </source>
</evidence>
<dbReference type="Pfam" id="PF21836">
    <property type="entry name" value="DUF6895"/>
    <property type="match status" value="1"/>
</dbReference>
<reference evidence="2" key="1">
    <citation type="submission" date="2022-06" db="EMBL/GenBank/DDBJ databases">
        <title>Natrinema sp. a new haloarchaeum isolate from saline soil.</title>
        <authorList>
            <person name="Strakova D."/>
            <person name="Galisteo C."/>
            <person name="Sanchez-Porro C."/>
            <person name="Ventosa A."/>
        </authorList>
    </citation>
    <scope>NUCLEOTIDE SEQUENCE</scope>
    <source>
        <strain evidence="2">S1CR25-10</strain>
    </source>
</reference>
<name>A0A9Q4L1B2_9EURY</name>
<dbReference type="AlphaFoldDB" id="A0A9Q4L1B2"/>
<evidence type="ECO:0000313" key="2">
    <source>
        <dbReference type="EMBL" id="MDF9744080.1"/>
    </source>
</evidence>